<accession>A0A3Q7JA17</accession>
<dbReference type="Gene3D" id="3.80.10.10">
    <property type="entry name" value="Ribonuclease Inhibitor"/>
    <property type="match status" value="1"/>
</dbReference>
<keyword evidence="3" id="KW-1185">Reference proteome</keyword>
<dbReference type="Proteomes" id="UP000004994">
    <property type="component" value="Chromosome 12"/>
</dbReference>
<gene>
    <name evidence="2" type="primary">LOC101250194</name>
</gene>
<dbReference type="GeneID" id="101250194"/>
<dbReference type="PANTHER" id="PTHR34145:SF51">
    <property type="entry name" value="FBD DOMAIN-CONTAINING PROTEIN"/>
    <property type="match status" value="1"/>
</dbReference>
<dbReference type="InParanoid" id="A0A3Q7JA17"/>
<evidence type="ECO:0000313" key="3">
    <source>
        <dbReference type="Proteomes" id="UP000004994"/>
    </source>
</evidence>
<dbReference type="AlphaFoldDB" id="A0A3Q7JA17"/>
<sequence>MDALWLSNCKFEFDISTTCIRFCCLREVCLHNAYISDAQMRSVLDKCPSIRSLTLMSCKGMSKLYVVGRLHLDFLNISSCKLDSVIVQAPKLGRFKYTEEHTDQGNHHPCEIAILEVNNTLHTLELNGASITDQQFRDMYDKFPNISSLYLTSCNKLKCVEIQSAKLKKVNIFKFESIERMTIEAPNLLQFNFEGEKMPILSLGPSLESVRLNFFLPSTVISNFGDMDSSWYTNLNHFVQNFNYSEGLMLIVYCQETYNILFYENTSEIFIPPSRNVGIFIVPIRIIELLMISILINRPSIISILPCTDSKALQVFPALERCIHNQNCGNECPLSTTFLHKYRVLEEVISCTGTSEEEMTSIWYTWLKSTPLIDKVNSFMFKWKKQA</sequence>
<dbReference type="InterPro" id="IPR055411">
    <property type="entry name" value="LRR_FXL15/At3g58940/PEG3-like"/>
</dbReference>
<dbReference type="RefSeq" id="XP_004252366.1">
    <property type="nucleotide sequence ID" value="XM_004252318.5"/>
</dbReference>
<feature type="domain" description="F-box/LRR-repeat protein 15/At3g58940/PEG3-like LRR" evidence="1">
    <location>
        <begin position="3"/>
        <end position="116"/>
    </location>
</feature>
<evidence type="ECO:0000259" key="1">
    <source>
        <dbReference type="Pfam" id="PF24758"/>
    </source>
</evidence>
<name>A0A3Q7JA17_SOLLC</name>
<dbReference type="OrthoDB" id="1250243at2759"/>
<reference evidence="2" key="2">
    <citation type="submission" date="2019-01" db="UniProtKB">
        <authorList>
            <consortium name="EnsemblPlants"/>
        </authorList>
    </citation>
    <scope>IDENTIFICATION</scope>
    <source>
        <strain evidence="2">cv. Heinz 1706</strain>
    </source>
</reference>
<dbReference type="Pfam" id="PF24758">
    <property type="entry name" value="LRR_At5g56370"/>
    <property type="match status" value="1"/>
</dbReference>
<reference evidence="2" key="1">
    <citation type="journal article" date="2012" name="Nature">
        <title>The tomato genome sequence provides insights into fleshy fruit evolution.</title>
        <authorList>
            <consortium name="Tomato Genome Consortium"/>
        </authorList>
    </citation>
    <scope>NUCLEOTIDE SEQUENCE [LARGE SCALE GENOMIC DNA]</scope>
    <source>
        <strain evidence="2">cv. Heinz 1706</strain>
    </source>
</reference>
<dbReference type="PaxDb" id="4081-Solyc12g044700.1.1"/>
<dbReference type="KEGG" id="sly:101250194"/>
<dbReference type="PANTHER" id="PTHR34145">
    <property type="entry name" value="OS02G0105600 PROTEIN"/>
    <property type="match status" value="1"/>
</dbReference>
<dbReference type="Gramene" id="Solyc12g044700.2.1">
    <property type="protein sequence ID" value="Solyc12g044700.2.1"/>
    <property type="gene ID" value="Solyc12g044700.2"/>
</dbReference>
<evidence type="ECO:0000313" key="2">
    <source>
        <dbReference type="EnsemblPlants" id="Solyc12g044700.2.1"/>
    </source>
</evidence>
<dbReference type="InterPro" id="IPR053772">
    <property type="entry name" value="At1g61320/At1g61330-like"/>
</dbReference>
<dbReference type="OMA" id="WYTWLKS"/>
<organism evidence="2">
    <name type="scientific">Solanum lycopersicum</name>
    <name type="common">Tomato</name>
    <name type="synonym">Lycopersicon esculentum</name>
    <dbReference type="NCBI Taxonomy" id="4081"/>
    <lineage>
        <taxon>Eukaryota</taxon>
        <taxon>Viridiplantae</taxon>
        <taxon>Streptophyta</taxon>
        <taxon>Embryophyta</taxon>
        <taxon>Tracheophyta</taxon>
        <taxon>Spermatophyta</taxon>
        <taxon>Magnoliopsida</taxon>
        <taxon>eudicotyledons</taxon>
        <taxon>Gunneridae</taxon>
        <taxon>Pentapetalae</taxon>
        <taxon>asterids</taxon>
        <taxon>lamiids</taxon>
        <taxon>Solanales</taxon>
        <taxon>Solanaceae</taxon>
        <taxon>Solanoideae</taxon>
        <taxon>Solaneae</taxon>
        <taxon>Solanum</taxon>
        <taxon>Solanum subgen. Lycopersicon</taxon>
    </lineage>
</organism>
<dbReference type="InterPro" id="IPR032675">
    <property type="entry name" value="LRR_dom_sf"/>
</dbReference>
<proteinExistence type="predicted"/>
<protein>
    <recommendedName>
        <fullName evidence="1">F-box/LRR-repeat protein 15/At3g58940/PEG3-like LRR domain-containing protein</fullName>
    </recommendedName>
</protein>
<dbReference type="EnsemblPlants" id="Solyc12g044700.2.1">
    <property type="protein sequence ID" value="Solyc12g044700.2.1"/>
    <property type="gene ID" value="Solyc12g044700.2"/>
</dbReference>
<dbReference type="SUPFAM" id="SSF52047">
    <property type="entry name" value="RNI-like"/>
    <property type="match status" value="1"/>
</dbReference>